<keyword evidence="1" id="KW-0812">Transmembrane</keyword>
<evidence type="ECO:0000313" key="2">
    <source>
        <dbReference type="EMBL" id="SCW35921.1"/>
    </source>
</evidence>
<keyword evidence="1" id="KW-1133">Transmembrane helix</keyword>
<accession>A0A1G4PUS4</accession>
<organism evidence="2 3">
    <name type="scientific">Rhizobium mongolense subsp. loessense</name>
    <dbReference type="NCBI Taxonomy" id="158890"/>
    <lineage>
        <taxon>Bacteria</taxon>
        <taxon>Pseudomonadati</taxon>
        <taxon>Pseudomonadota</taxon>
        <taxon>Alphaproteobacteria</taxon>
        <taxon>Hyphomicrobiales</taxon>
        <taxon>Rhizobiaceae</taxon>
        <taxon>Rhizobium/Agrobacterium group</taxon>
        <taxon>Rhizobium</taxon>
    </lineage>
</organism>
<dbReference type="EMBL" id="FMTM01000001">
    <property type="protein sequence ID" value="SCW35921.1"/>
    <property type="molecule type" value="Genomic_DNA"/>
</dbReference>
<keyword evidence="1" id="KW-0472">Membrane</keyword>
<dbReference type="AlphaFoldDB" id="A0A1G4PUS4"/>
<feature type="transmembrane region" description="Helical" evidence="1">
    <location>
        <begin position="21"/>
        <end position="38"/>
    </location>
</feature>
<proteinExistence type="predicted"/>
<name>A0A1G4PUS4_9HYPH</name>
<evidence type="ECO:0000256" key="1">
    <source>
        <dbReference type="SAM" id="Phobius"/>
    </source>
</evidence>
<gene>
    <name evidence="2" type="ORF">SAMN02927900_00987</name>
</gene>
<sequence>MAIVSIWTREANLLLQKDKRVLLVLIVASLVSGCADYMNHRDSITFGLGNAVEANKAIHTQDPFPPQAQRTRIASDGKVIRRVVTDYQNGGSVIVQPVPAAAANGTAGGAALGR</sequence>
<dbReference type="Proteomes" id="UP000199542">
    <property type="component" value="Unassembled WGS sequence"/>
</dbReference>
<reference evidence="2 3" key="1">
    <citation type="submission" date="2016-10" db="EMBL/GenBank/DDBJ databases">
        <authorList>
            <person name="de Groot N.N."/>
        </authorList>
    </citation>
    <scope>NUCLEOTIDE SEQUENCE [LARGE SCALE GENOMIC DNA]</scope>
    <source>
        <strain evidence="2 3">CGMCC 1.3401</strain>
    </source>
</reference>
<protein>
    <submittedName>
        <fullName evidence="2">Uncharacterized protein</fullName>
    </submittedName>
</protein>
<evidence type="ECO:0000313" key="3">
    <source>
        <dbReference type="Proteomes" id="UP000199542"/>
    </source>
</evidence>